<name>X1CCB7_9ZZZZ</name>
<reference evidence="1" key="1">
    <citation type="journal article" date="2014" name="Front. Microbiol.">
        <title>High frequency of phylogenetically diverse reductive dehalogenase-homologous genes in deep subseafloor sedimentary metagenomes.</title>
        <authorList>
            <person name="Kawai M."/>
            <person name="Futagami T."/>
            <person name="Toyoda A."/>
            <person name="Takaki Y."/>
            <person name="Nishi S."/>
            <person name="Hori S."/>
            <person name="Arai W."/>
            <person name="Tsubouchi T."/>
            <person name="Morono Y."/>
            <person name="Uchiyama I."/>
            <person name="Ito T."/>
            <person name="Fujiyama A."/>
            <person name="Inagaki F."/>
            <person name="Takami H."/>
        </authorList>
    </citation>
    <scope>NUCLEOTIDE SEQUENCE</scope>
    <source>
        <strain evidence="1">Expedition CK06-06</strain>
    </source>
</reference>
<protein>
    <submittedName>
        <fullName evidence="1">Uncharacterized protein</fullName>
    </submittedName>
</protein>
<comment type="caution">
    <text evidence="1">The sequence shown here is derived from an EMBL/GenBank/DDBJ whole genome shotgun (WGS) entry which is preliminary data.</text>
</comment>
<sequence>GNPVISNKSLVQCMAAGLGITPSASPKKEE</sequence>
<accession>X1CCB7</accession>
<feature type="non-terminal residue" evidence="1">
    <location>
        <position position="1"/>
    </location>
</feature>
<dbReference type="AlphaFoldDB" id="X1CCB7"/>
<proteinExistence type="predicted"/>
<evidence type="ECO:0000313" key="1">
    <source>
        <dbReference type="EMBL" id="GAH05886.1"/>
    </source>
</evidence>
<dbReference type="EMBL" id="BART01038521">
    <property type="protein sequence ID" value="GAH05886.1"/>
    <property type="molecule type" value="Genomic_DNA"/>
</dbReference>
<gene>
    <name evidence="1" type="ORF">S01H4_63835</name>
</gene>
<organism evidence="1">
    <name type="scientific">marine sediment metagenome</name>
    <dbReference type="NCBI Taxonomy" id="412755"/>
    <lineage>
        <taxon>unclassified sequences</taxon>
        <taxon>metagenomes</taxon>
        <taxon>ecological metagenomes</taxon>
    </lineage>
</organism>